<protein>
    <submittedName>
        <fullName evidence="2">NAD-dependent epimerase/dehydratase family protein</fullName>
    </submittedName>
</protein>
<evidence type="ECO:0000259" key="1">
    <source>
        <dbReference type="Pfam" id="PF01370"/>
    </source>
</evidence>
<evidence type="ECO:0000313" key="3">
    <source>
        <dbReference type="Proteomes" id="UP001601444"/>
    </source>
</evidence>
<dbReference type="EMBL" id="JBIAMX010000011">
    <property type="protein sequence ID" value="MFF0544897.1"/>
    <property type="molecule type" value="Genomic_DNA"/>
</dbReference>
<dbReference type="PANTHER" id="PTHR48079:SF6">
    <property type="entry name" value="NAD(P)-BINDING DOMAIN-CONTAINING PROTEIN-RELATED"/>
    <property type="match status" value="1"/>
</dbReference>
<dbReference type="Gene3D" id="3.40.50.720">
    <property type="entry name" value="NAD(P)-binding Rossmann-like Domain"/>
    <property type="match status" value="1"/>
</dbReference>
<dbReference type="SUPFAM" id="SSF51735">
    <property type="entry name" value="NAD(P)-binding Rossmann-fold domains"/>
    <property type="match status" value="1"/>
</dbReference>
<name>A0ABW6PR56_9NOCA</name>
<gene>
    <name evidence="2" type="ORF">ACFYTF_18880</name>
</gene>
<dbReference type="Pfam" id="PF01370">
    <property type="entry name" value="Epimerase"/>
    <property type="match status" value="1"/>
</dbReference>
<sequence length="329" mass="34739">MRIAVTGGTGYLGAPTVARLLADGHEIALLVHPAESLQRWWPDFAAHRERITVVRGDVCDSATITALLDGCSAVLHAAGIVATDDKREALMWQVNVDATAEILARAALAGLDPIVHVASYSALFPCPDPVMTPDSPTAPGRSAYGRTKSAADRMARALQRAGAPVVITYPSSVIGPGLAGTRGITERGWNTMLRTGFAPRLDGGMAMIDVRDVAEVHAAAMRPGRGPRRYLCGGHQVGFDRAIDLLADASGTRIRRIPVRPSVFRGMGRAADAAGRWFDIDAAFGYEAAWLLTAATPTDDSATLADFGLTWRPTADSVRAMFAAPAGQG</sequence>
<feature type="domain" description="NAD-dependent epimerase/dehydratase" evidence="1">
    <location>
        <begin position="3"/>
        <end position="233"/>
    </location>
</feature>
<dbReference type="Proteomes" id="UP001601444">
    <property type="component" value="Unassembled WGS sequence"/>
</dbReference>
<dbReference type="InterPro" id="IPR051783">
    <property type="entry name" value="NAD(P)-dependent_oxidoreduct"/>
</dbReference>
<dbReference type="InterPro" id="IPR036291">
    <property type="entry name" value="NAD(P)-bd_dom_sf"/>
</dbReference>
<dbReference type="InterPro" id="IPR001509">
    <property type="entry name" value="Epimerase_deHydtase"/>
</dbReference>
<dbReference type="PANTHER" id="PTHR48079">
    <property type="entry name" value="PROTEIN YEEZ"/>
    <property type="match status" value="1"/>
</dbReference>
<comment type="caution">
    <text evidence="2">The sequence shown here is derived from an EMBL/GenBank/DDBJ whole genome shotgun (WGS) entry which is preliminary data.</text>
</comment>
<keyword evidence="3" id="KW-1185">Reference proteome</keyword>
<reference evidence="2 3" key="1">
    <citation type="submission" date="2024-10" db="EMBL/GenBank/DDBJ databases">
        <title>The Natural Products Discovery Center: Release of the First 8490 Sequenced Strains for Exploring Actinobacteria Biosynthetic Diversity.</title>
        <authorList>
            <person name="Kalkreuter E."/>
            <person name="Kautsar S.A."/>
            <person name="Yang D."/>
            <person name="Bader C.D."/>
            <person name="Teijaro C.N."/>
            <person name="Fluegel L."/>
            <person name="Davis C.M."/>
            <person name="Simpson J.R."/>
            <person name="Lauterbach L."/>
            <person name="Steele A.D."/>
            <person name="Gui C."/>
            <person name="Meng S."/>
            <person name="Li G."/>
            <person name="Viehrig K."/>
            <person name="Ye F."/>
            <person name="Su P."/>
            <person name="Kiefer A.F."/>
            <person name="Nichols A."/>
            <person name="Cepeda A.J."/>
            <person name="Yan W."/>
            <person name="Fan B."/>
            <person name="Jiang Y."/>
            <person name="Adhikari A."/>
            <person name="Zheng C.-J."/>
            <person name="Schuster L."/>
            <person name="Cowan T.M."/>
            <person name="Smanski M.J."/>
            <person name="Chevrette M.G."/>
            <person name="De Carvalho L.P.S."/>
            <person name="Shen B."/>
        </authorList>
    </citation>
    <scope>NUCLEOTIDE SEQUENCE [LARGE SCALE GENOMIC DNA]</scope>
    <source>
        <strain evidence="2 3">NPDC004045</strain>
    </source>
</reference>
<evidence type="ECO:0000313" key="2">
    <source>
        <dbReference type="EMBL" id="MFF0544897.1"/>
    </source>
</evidence>
<accession>A0ABW6PR56</accession>
<organism evidence="2 3">
    <name type="scientific">Nocardia thailandica</name>
    <dbReference type="NCBI Taxonomy" id="257275"/>
    <lineage>
        <taxon>Bacteria</taxon>
        <taxon>Bacillati</taxon>
        <taxon>Actinomycetota</taxon>
        <taxon>Actinomycetes</taxon>
        <taxon>Mycobacteriales</taxon>
        <taxon>Nocardiaceae</taxon>
        <taxon>Nocardia</taxon>
    </lineage>
</organism>
<proteinExistence type="predicted"/>
<dbReference type="RefSeq" id="WP_387701388.1">
    <property type="nucleotide sequence ID" value="NZ_JBIAMX010000011.1"/>
</dbReference>